<dbReference type="eggNOG" id="ENOG502SVBB">
    <property type="taxonomic scope" value="Eukaryota"/>
</dbReference>
<dbReference type="AlphaFoldDB" id="A0A1C1CGE4"/>
<dbReference type="VEuPathDB" id="FungiDB:CLCR_03350"/>
<dbReference type="EMBL" id="LGRB01000013">
    <property type="protein sequence ID" value="OCT47552.1"/>
    <property type="molecule type" value="Genomic_DNA"/>
</dbReference>
<comment type="caution">
    <text evidence="3">The sequence shown here is derived from an EMBL/GenBank/DDBJ whole genome shotgun (WGS) entry which is preliminary data.</text>
</comment>
<feature type="region of interest" description="Disordered" evidence="1">
    <location>
        <begin position="97"/>
        <end position="117"/>
    </location>
</feature>
<proteinExistence type="predicted"/>
<keyword evidence="4" id="KW-1185">Reference proteome</keyword>
<evidence type="ECO:0000313" key="3">
    <source>
        <dbReference type="EMBL" id="OCT47552.1"/>
    </source>
</evidence>
<dbReference type="Proteomes" id="UP000094526">
    <property type="component" value="Unassembled WGS sequence"/>
</dbReference>
<keyword evidence="2" id="KW-0812">Transmembrane</keyword>
<keyword evidence="2" id="KW-1133">Transmembrane helix</keyword>
<evidence type="ECO:0000256" key="2">
    <source>
        <dbReference type="SAM" id="Phobius"/>
    </source>
</evidence>
<dbReference type="VEuPathDB" id="FungiDB:G647_01833"/>
<dbReference type="STRING" id="86049.A0A1C1CGE4"/>
<evidence type="ECO:0000256" key="1">
    <source>
        <dbReference type="SAM" id="MobiDB-lite"/>
    </source>
</evidence>
<feature type="transmembrane region" description="Helical" evidence="2">
    <location>
        <begin position="444"/>
        <end position="463"/>
    </location>
</feature>
<name>A0A1C1CGE4_9EURO</name>
<protein>
    <submittedName>
        <fullName evidence="3">Uncharacterized protein</fullName>
    </submittedName>
</protein>
<reference evidence="4" key="1">
    <citation type="submission" date="2015-07" db="EMBL/GenBank/DDBJ databases">
        <authorList>
            <person name="Teixeira M.M."/>
            <person name="Souza R.C."/>
            <person name="Almeida L.G."/>
            <person name="Vicente V.A."/>
            <person name="de Hoog S."/>
            <person name="Bocca A.L."/>
            <person name="de Almeida S.R."/>
            <person name="Vasconcelos A.T."/>
            <person name="Felipe M.S."/>
        </authorList>
    </citation>
    <scope>NUCLEOTIDE SEQUENCE [LARGE SCALE GENOMIC DNA]</scope>
    <source>
        <strain evidence="4">KSF</strain>
    </source>
</reference>
<accession>A0A1C1CGE4</accession>
<gene>
    <name evidence="3" type="ORF">CLCR_03350</name>
</gene>
<dbReference type="OrthoDB" id="5428055at2759"/>
<evidence type="ECO:0000313" key="4">
    <source>
        <dbReference type="Proteomes" id="UP000094526"/>
    </source>
</evidence>
<keyword evidence="2" id="KW-0472">Membrane</keyword>
<organism evidence="3 4">
    <name type="scientific">Cladophialophora carrionii</name>
    <dbReference type="NCBI Taxonomy" id="86049"/>
    <lineage>
        <taxon>Eukaryota</taxon>
        <taxon>Fungi</taxon>
        <taxon>Dikarya</taxon>
        <taxon>Ascomycota</taxon>
        <taxon>Pezizomycotina</taxon>
        <taxon>Eurotiomycetes</taxon>
        <taxon>Chaetothyriomycetidae</taxon>
        <taxon>Chaetothyriales</taxon>
        <taxon>Herpotrichiellaceae</taxon>
        <taxon>Cladophialophora</taxon>
    </lineage>
</organism>
<sequence length="481" mass="56181">MDFSKGFRHPFSPVRFEWDDHFSERQVTSYVAEDIRLELEPTETITTAFLDVRSRPLDPVDFNFKKLADFLDTSDIRNLRNPNVPAQGVLALLDDRRDPCGLDEGQPGRPPTSNGQTRNWVSEQYTRFPTPGVDSYRRALDERGLHDRLRINNKSPRDFTMEFHLPYCALRRADASFDPRTFDPRGLRRAYPMLPHYRQPQDQLYYYDAQISVLVTGVDEWYWTAYCCVDTFSKEPEKVETYMRHKSDGPSAGGSAEHYPLWNPREYFLLVLSRRCTQVAREWEAVINDLIARLDTYETAYYKSMAGDGNDFFDDAQLGRTKSYTNAVYIMRKFNDTLSLSLDTFQDFQQGELLYFDTGNKQHDEAWKRYFDTIYEDLASMRYLQRVLLQKIQTFDRMKDDLVNSSALNESRYSTKQGDDIGVLTNMTVGLFSMTNDSIGATRWLLWALTLLVLGLPTFYVAFKEKIQAFARIWKRKEVEA</sequence>